<keyword evidence="3" id="KW-1185">Reference proteome</keyword>
<protein>
    <submittedName>
        <fullName evidence="2">Uncharacterized protein</fullName>
    </submittedName>
</protein>
<evidence type="ECO:0000256" key="1">
    <source>
        <dbReference type="SAM" id="MobiDB-lite"/>
    </source>
</evidence>
<evidence type="ECO:0000313" key="3">
    <source>
        <dbReference type="Proteomes" id="UP000195514"/>
    </source>
</evidence>
<dbReference type="KEGG" id="abat:CFX1CAM_2013"/>
<proteinExistence type="predicted"/>
<reference evidence="3" key="1">
    <citation type="submission" date="2017-05" db="EMBL/GenBank/DDBJ databases">
        <authorList>
            <person name="Kirkegaard R."/>
            <person name="Mcilroy J S."/>
        </authorList>
    </citation>
    <scope>NUCLEOTIDE SEQUENCE [LARGE SCALE GENOMIC DNA]</scope>
</reference>
<organism evidence="2 3">
    <name type="scientific">Candidatus Brevifilum fermentans</name>
    <dbReference type="NCBI Taxonomy" id="1986204"/>
    <lineage>
        <taxon>Bacteria</taxon>
        <taxon>Bacillati</taxon>
        <taxon>Chloroflexota</taxon>
        <taxon>Anaerolineae</taxon>
        <taxon>Anaerolineales</taxon>
        <taxon>Anaerolineaceae</taxon>
        <taxon>Candidatus Brevifilum</taxon>
    </lineage>
</organism>
<feature type="region of interest" description="Disordered" evidence="1">
    <location>
        <begin position="1"/>
        <end position="22"/>
    </location>
</feature>
<dbReference type="EMBL" id="LT859958">
    <property type="protein sequence ID" value="SMX55078.1"/>
    <property type="molecule type" value="Genomic_DNA"/>
</dbReference>
<evidence type="ECO:0000313" key="2">
    <source>
        <dbReference type="EMBL" id="SMX55078.1"/>
    </source>
</evidence>
<gene>
    <name evidence="2" type="ORF">CFX1CAM_2013</name>
</gene>
<dbReference type="AlphaFoldDB" id="A0A1Y6K868"/>
<accession>A0A1Y6K868</accession>
<name>A0A1Y6K868_9CHLR</name>
<dbReference type="Proteomes" id="UP000195514">
    <property type="component" value="Chromosome I"/>
</dbReference>
<sequence length="54" mass="6113">MNSTGFFATDPQSFGNDQPNEPSVYSCRMAHMGKTRMRRSDASLEAFDPFFAEM</sequence>